<reference evidence="1" key="1">
    <citation type="submission" date="2021-02" db="EMBL/GenBank/DDBJ databases">
        <authorList>
            <person name="Dougan E. K."/>
            <person name="Rhodes N."/>
            <person name="Thang M."/>
            <person name="Chan C."/>
        </authorList>
    </citation>
    <scope>NUCLEOTIDE SEQUENCE</scope>
</reference>
<accession>A0A813FAR2</accession>
<organism evidence="1 2">
    <name type="scientific">Polarella glacialis</name>
    <name type="common">Dinoflagellate</name>
    <dbReference type="NCBI Taxonomy" id="89957"/>
    <lineage>
        <taxon>Eukaryota</taxon>
        <taxon>Sar</taxon>
        <taxon>Alveolata</taxon>
        <taxon>Dinophyceae</taxon>
        <taxon>Suessiales</taxon>
        <taxon>Suessiaceae</taxon>
        <taxon>Polarella</taxon>
    </lineage>
</organism>
<gene>
    <name evidence="1" type="ORF">PGLA1383_LOCUS25355</name>
</gene>
<name>A0A813FAR2_POLGL</name>
<dbReference type="EMBL" id="CAJNNV010021519">
    <property type="protein sequence ID" value="CAE8607423.1"/>
    <property type="molecule type" value="Genomic_DNA"/>
</dbReference>
<protein>
    <submittedName>
        <fullName evidence="1">Uncharacterized protein</fullName>
    </submittedName>
</protein>
<comment type="caution">
    <text evidence="1">The sequence shown here is derived from an EMBL/GenBank/DDBJ whole genome shotgun (WGS) entry which is preliminary data.</text>
</comment>
<dbReference type="AlphaFoldDB" id="A0A813FAR2"/>
<evidence type="ECO:0000313" key="2">
    <source>
        <dbReference type="Proteomes" id="UP000654075"/>
    </source>
</evidence>
<evidence type="ECO:0000313" key="1">
    <source>
        <dbReference type="EMBL" id="CAE8607423.1"/>
    </source>
</evidence>
<keyword evidence="2" id="KW-1185">Reference proteome</keyword>
<dbReference type="Proteomes" id="UP000654075">
    <property type="component" value="Unassembled WGS sequence"/>
</dbReference>
<sequence length="264" mass="29658">MRVQCDAATSIWRFTPECIYAVHHYFRGLSWQQGAAITLLEIMVDFISFTGAEPRFARSQRPELVASMYNAFVSLLTAPARMLGIPSLLPAGAKLVRLDSLTKFTLAPRAVGLNFKPHLRCPDAVSSFLNIVARNDACQSDVRFPYEFDKPAVPEAWFRSYDGQGNFMREHFGLPPCIRVHTSDNTRSDKIDRHNSMAINLTPGRHHVDIVMPDPDAYPNVPIHAIWPSKARLSCSTCQKSVPILKMREFLLQECGADPGERSL</sequence>
<proteinExistence type="predicted"/>